<dbReference type="InterPro" id="IPR014985">
    <property type="entry name" value="WbqC"/>
</dbReference>
<protein>
    <recommendedName>
        <fullName evidence="3">Glycine transferase</fullName>
    </recommendedName>
</protein>
<organism evidence="1 2">
    <name type="scientific">Pseudomonas nitroreducens</name>
    <dbReference type="NCBI Taxonomy" id="46680"/>
    <lineage>
        <taxon>Bacteria</taxon>
        <taxon>Pseudomonadati</taxon>
        <taxon>Pseudomonadota</taxon>
        <taxon>Gammaproteobacteria</taxon>
        <taxon>Pseudomonadales</taxon>
        <taxon>Pseudomonadaceae</taxon>
        <taxon>Pseudomonas</taxon>
    </lineage>
</organism>
<dbReference type="Pfam" id="PF08889">
    <property type="entry name" value="WbqC"/>
    <property type="match status" value="1"/>
</dbReference>
<name>A0A7W7KNV2_PSENT</name>
<dbReference type="EMBL" id="JACHLI010000022">
    <property type="protein sequence ID" value="MBB4865815.1"/>
    <property type="molecule type" value="Genomic_DNA"/>
</dbReference>
<evidence type="ECO:0000313" key="1">
    <source>
        <dbReference type="EMBL" id="MBB4865815.1"/>
    </source>
</evidence>
<dbReference type="AlphaFoldDB" id="A0A7W7KNV2"/>
<evidence type="ECO:0000313" key="2">
    <source>
        <dbReference type="Proteomes" id="UP000566995"/>
    </source>
</evidence>
<evidence type="ECO:0008006" key="3">
    <source>
        <dbReference type="Google" id="ProtNLM"/>
    </source>
</evidence>
<accession>A0A7W7KNV2</accession>
<gene>
    <name evidence="1" type="ORF">HNP46_004716</name>
</gene>
<dbReference type="RefSeq" id="WP_311771836.1">
    <property type="nucleotide sequence ID" value="NZ_JACHLI010000022.1"/>
</dbReference>
<comment type="caution">
    <text evidence="1">The sequence shown here is derived from an EMBL/GenBank/DDBJ whole genome shotgun (WGS) entry which is preliminary data.</text>
</comment>
<sequence>MKRTAIMQPYFFPYLGYFSLIKHTDLFVLFDTVQYIHHGWIERNRILKQQDGWLYIRVPRVKHHRETLIKDVRLDNRQDWRRSLFSQLDVYRKVAPYYRDVREMIAASLDHPFEDIVSLNKATLEATCAYLGFPRQMPVLSRMELPMERPTAPDEWALNICKALGGVEEYWNPPGGQSFFDRGKYEAAGLTLRFQEPRLVPYEQKRPTFEAGLSIIDVMMFNSPADTSRMLDAYELS</sequence>
<proteinExistence type="predicted"/>
<reference evidence="1 2" key="1">
    <citation type="submission" date="2020-08" db="EMBL/GenBank/DDBJ databases">
        <title>Functional genomics of gut bacteria from endangered species of beetles.</title>
        <authorList>
            <person name="Carlos-Shanley C."/>
        </authorList>
    </citation>
    <scope>NUCLEOTIDE SEQUENCE [LARGE SCALE GENOMIC DNA]</scope>
    <source>
        <strain evidence="1 2">S00179</strain>
    </source>
</reference>
<dbReference type="Proteomes" id="UP000566995">
    <property type="component" value="Unassembled WGS sequence"/>
</dbReference>